<proteinExistence type="predicted"/>
<sequence>MAVPYKHSADRMKMLQRLPEQVLASSPGLSVGLRAPSQAEYHRPTELVHTLVQRHYYPAEGAVLDGVGEPVAVQEGGGNTEADRRVSEYQRFVRQRAAQTSAVIRAENDENLQLAAGDRIQAGKDYGVRVAVGNAKVLLRSATKSQAAVSTGAGAALKGPSGDKGKGKDLPVTPPPPKELTVPDQIKLEREHHKPRPATIKPGPSVVARHRLLAHCPSAAAELAGREIPVRKGAVLQAQDMNAEPQPRGYKTRVLQVVDNTNTAKPASPTGKLYKGRPLPLAVSVNDEFGLARIAQKAAELGAKLVLPRLCSCVNPSSVFDRKYVTHCARNCPLYQQPARYEALLTGLLRAADVI</sequence>
<dbReference type="EMBL" id="PGGS01000358">
    <property type="protein sequence ID" value="PNH04805.1"/>
    <property type="molecule type" value="Genomic_DNA"/>
</dbReference>
<accession>A0A2J7ZX25</accession>
<gene>
    <name evidence="2" type="ORF">TSOC_008932</name>
</gene>
<feature type="region of interest" description="Disordered" evidence="1">
    <location>
        <begin position="148"/>
        <end position="183"/>
    </location>
</feature>
<keyword evidence="3" id="KW-1185">Reference proteome</keyword>
<evidence type="ECO:0000256" key="1">
    <source>
        <dbReference type="SAM" id="MobiDB-lite"/>
    </source>
</evidence>
<evidence type="ECO:0000313" key="2">
    <source>
        <dbReference type="EMBL" id="PNH04805.1"/>
    </source>
</evidence>
<dbReference type="Proteomes" id="UP000236333">
    <property type="component" value="Unassembled WGS sequence"/>
</dbReference>
<comment type="caution">
    <text evidence="2">The sequence shown here is derived from an EMBL/GenBank/DDBJ whole genome shotgun (WGS) entry which is preliminary data.</text>
</comment>
<dbReference type="AlphaFoldDB" id="A0A2J7ZX25"/>
<protein>
    <submittedName>
        <fullName evidence="2">Uncharacterized protein</fullName>
    </submittedName>
</protein>
<dbReference type="OrthoDB" id="535237at2759"/>
<evidence type="ECO:0000313" key="3">
    <source>
        <dbReference type="Proteomes" id="UP000236333"/>
    </source>
</evidence>
<organism evidence="2 3">
    <name type="scientific">Tetrabaena socialis</name>
    <dbReference type="NCBI Taxonomy" id="47790"/>
    <lineage>
        <taxon>Eukaryota</taxon>
        <taxon>Viridiplantae</taxon>
        <taxon>Chlorophyta</taxon>
        <taxon>core chlorophytes</taxon>
        <taxon>Chlorophyceae</taxon>
        <taxon>CS clade</taxon>
        <taxon>Chlamydomonadales</taxon>
        <taxon>Tetrabaenaceae</taxon>
        <taxon>Tetrabaena</taxon>
    </lineage>
</organism>
<name>A0A2J7ZX25_9CHLO</name>
<reference evidence="2 3" key="1">
    <citation type="journal article" date="2017" name="Mol. Biol. Evol.">
        <title>The 4-celled Tetrabaena socialis nuclear genome reveals the essential components for genetic control of cell number at the origin of multicellularity in the volvocine lineage.</title>
        <authorList>
            <person name="Featherston J."/>
            <person name="Arakaki Y."/>
            <person name="Hanschen E.R."/>
            <person name="Ferris P.J."/>
            <person name="Michod R.E."/>
            <person name="Olson B.J.S.C."/>
            <person name="Nozaki H."/>
            <person name="Durand P.M."/>
        </authorList>
    </citation>
    <scope>NUCLEOTIDE SEQUENCE [LARGE SCALE GENOMIC DNA]</scope>
    <source>
        <strain evidence="2 3">NIES-571</strain>
    </source>
</reference>